<dbReference type="InterPro" id="IPR025627">
    <property type="entry name" value="YfzA"/>
</dbReference>
<gene>
    <name evidence="2" type="ORF">GMD78_05000</name>
</gene>
<dbReference type="RefSeq" id="WP_155667654.1">
    <property type="nucleotide sequence ID" value="NZ_WOCA01000003.1"/>
</dbReference>
<reference evidence="2 3" key="1">
    <citation type="submission" date="2019-11" db="EMBL/GenBank/DDBJ databases">
        <authorList>
            <person name="Li X."/>
        </authorList>
    </citation>
    <scope>NUCLEOTIDE SEQUENCE [LARGE SCALE GENOMIC DNA]</scope>
    <source>
        <strain evidence="2 3">L9</strain>
    </source>
</reference>
<comment type="caution">
    <text evidence="2">The sequence shown here is derived from an EMBL/GenBank/DDBJ whole genome shotgun (WGS) entry which is preliminary data.</text>
</comment>
<proteinExistence type="predicted"/>
<dbReference type="Proteomes" id="UP000469125">
    <property type="component" value="Unassembled WGS sequence"/>
</dbReference>
<dbReference type="EMBL" id="WOCA01000003">
    <property type="protein sequence ID" value="MUK87759.1"/>
    <property type="molecule type" value="Genomic_DNA"/>
</dbReference>
<keyword evidence="1" id="KW-0812">Transmembrane</keyword>
<keyword evidence="1" id="KW-0472">Membrane</keyword>
<keyword evidence="3" id="KW-1185">Reference proteome</keyword>
<dbReference type="AlphaFoldDB" id="A0A6N8FJ15"/>
<protein>
    <recommendedName>
        <fullName evidence="4">YfzA-like protein</fullName>
    </recommendedName>
</protein>
<evidence type="ECO:0000256" key="1">
    <source>
        <dbReference type="SAM" id="Phobius"/>
    </source>
</evidence>
<dbReference type="Pfam" id="PF14118">
    <property type="entry name" value="YfzA"/>
    <property type="match status" value="1"/>
</dbReference>
<evidence type="ECO:0000313" key="2">
    <source>
        <dbReference type="EMBL" id="MUK87759.1"/>
    </source>
</evidence>
<sequence length="100" mass="11553">MKIRKTFRGLIIHIIIFVVAQLAFLLFDGYTGWHIFNLNPGGEWVVVNLNLLTQYVQLYDSQQLNGVTALWGLFLFIHGLVTVASHFLSRREKPYNGEFL</sequence>
<name>A0A6N8FJ15_9BACI</name>
<feature type="transmembrane region" description="Helical" evidence="1">
    <location>
        <begin position="7"/>
        <end position="27"/>
    </location>
</feature>
<feature type="transmembrane region" description="Helical" evidence="1">
    <location>
        <begin position="69"/>
        <end position="88"/>
    </location>
</feature>
<evidence type="ECO:0000313" key="3">
    <source>
        <dbReference type="Proteomes" id="UP000469125"/>
    </source>
</evidence>
<evidence type="ECO:0008006" key="4">
    <source>
        <dbReference type="Google" id="ProtNLM"/>
    </source>
</evidence>
<organism evidence="2 3">
    <name type="scientific">Ornithinibacillus caprae</name>
    <dbReference type="NCBI Taxonomy" id="2678566"/>
    <lineage>
        <taxon>Bacteria</taxon>
        <taxon>Bacillati</taxon>
        <taxon>Bacillota</taxon>
        <taxon>Bacilli</taxon>
        <taxon>Bacillales</taxon>
        <taxon>Bacillaceae</taxon>
        <taxon>Ornithinibacillus</taxon>
    </lineage>
</organism>
<keyword evidence="1" id="KW-1133">Transmembrane helix</keyword>
<accession>A0A6N8FJ15</accession>